<dbReference type="Pfam" id="PF02518">
    <property type="entry name" value="HATPase_c"/>
    <property type="match status" value="1"/>
</dbReference>
<dbReference type="SUPFAM" id="SSF55874">
    <property type="entry name" value="ATPase domain of HSP90 chaperone/DNA topoisomerase II/histidine kinase"/>
    <property type="match status" value="1"/>
</dbReference>
<dbReference type="InterPro" id="IPR003961">
    <property type="entry name" value="FN3_dom"/>
</dbReference>
<dbReference type="InterPro" id="IPR011123">
    <property type="entry name" value="Y_Y_Y"/>
</dbReference>
<dbReference type="InterPro" id="IPR005467">
    <property type="entry name" value="His_kinase_dom"/>
</dbReference>
<evidence type="ECO:0000256" key="11">
    <source>
        <dbReference type="PROSITE-ProRule" id="PRU00169"/>
    </source>
</evidence>
<dbReference type="SUPFAM" id="SSF46689">
    <property type="entry name" value="Homeodomain-like"/>
    <property type="match status" value="1"/>
</dbReference>
<dbReference type="Gene3D" id="3.40.50.2300">
    <property type="match status" value="1"/>
</dbReference>
<feature type="domain" description="Response regulatory" evidence="14">
    <location>
        <begin position="1084"/>
        <end position="1199"/>
    </location>
</feature>
<dbReference type="eggNOG" id="COG2207">
    <property type="taxonomic scope" value="Bacteria"/>
</dbReference>
<name>C6W299_DYAFD</name>
<dbReference type="Pfam" id="PF12833">
    <property type="entry name" value="HTH_18"/>
    <property type="match status" value="1"/>
</dbReference>
<dbReference type="GO" id="GO:0000155">
    <property type="term" value="F:phosphorelay sensor kinase activity"/>
    <property type="evidence" value="ECO:0007669"/>
    <property type="project" value="InterPro"/>
</dbReference>
<dbReference type="eggNOG" id="COG5002">
    <property type="taxonomic scope" value="Bacteria"/>
</dbReference>
<dbReference type="SMART" id="SM00387">
    <property type="entry name" value="HATPase_c"/>
    <property type="match status" value="1"/>
</dbReference>
<sequence length="1335" mass="149785">MGVVIFLFIITCLRALGQEKFFSTISVRDGLPTNLMNAIAQDRNDFIWIATADGLARYDGYHFRVFKKGDDAHSIPSNGVQAICPDGEELWVGTVKGLCKINTITFKVTRIELGTDISIRSIAKGRGNYLWIGTVNGLIKYDLAKGRYRTLTKENSGLSHNIVRTIFQDRNGILWLGTYDGLNRLDPQSQTITSFNLKQGNAALRNNLICDIKPVDDSDSLIWVGTETGLCRFNTVTGSLENRGERINLSNQVVKAIYTDKSRKVWLGTDFGLNVYDPATGKNERYFHNPQSPYSISNNVIWQIFEDRAGVLWFATSNGISKVNQMDNLYQYHGVTQQSGAQIIGNQVKSLLVSRSGIYWIGTLHGVIRYDPQTGQSRKFDIDSPEKSRLLINNVANFHEDRHGRIWIGTAAGINVWDESKQQMHAVAASKTNGLASNYINNFVETPDGTLLVGAWEAGIFQVTNSTESIENLHFKLISKAETNQFLYGSGFLWLIESDELFQLDLLSYQKKKIAAFDREAARKTVSSFFMAKNGTIWAATQHGLIAYDPKTGNADFHVIANYSIARTAIAEDRQGNIWTATNAALEKFNPTSKQVEFFPLNKNLPLKSFSPGCVARSASGELFFGGDNGYLSFAPEKAVANRYQPKIFLTNLLLNNQSVGIGEKINDRVILDRDISFTPAIELDYGQRSIELQFASLHYWLPEVNHYSYKLEGEDEDWNTTSGGKNFAVYSNLSPGTYTFKVRGTNNNGIWSDEISSTKITVNPPFFLSTRFLILYFCLIVAGIYIALKIYSSRIKLENELKISKLEIAHAEEIEQTKEQFFTNISHELRTPISLILPPIHQIMKNGKLNAENFKLISLAEKNSHRLLRVVNQVLDFKKMQSDTLHLNMTKVEIVRLLQELYSHFSDKAARHEIDYTFSSSVTEFEMIADVEKVETMVFNLLSNAFKFTPNGGSIRLGIEVLNASNASEIDVLIHISDTGTGISAEDQARIFERFYQTAESRKMEMGSGIGLALTLEYVKMHRGEINLESTPGAGSTFTISLPKGNADQLMSQIEPDIYSRFQPAPPTPDDAETILSDQEKPLLLIVEDNPDMVDFIRLSLSEKYRFAIAGDGAEGFRKAAELAPEVIISDVMMPVMDGLTLCSKIKSNPKTSQFSVILLTARSLASQKIEGIRIGADAYITKPFDIELLDAQIENLLQRKRELTAYFRHELIVTPTADEGKENKDDKFVRKVMNIIEAHISDPDFTVEMLGSEIGMSSAHLSRKLKSLTQFSANEIIKKYRIKKASLMLENKGGNISEVMYDVGFSSLSYFSKCFREEFGVTPKEYARTITKE</sequence>
<evidence type="ECO:0000256" key="6">
    <source>
        <dbReference type="ARBA" id="ARBA00022777"/>
    </source>
</evidence>
<keyword evidence="7" id="KW-0067">ATP-binding</keyword>
<dbReference type="STRING" id="471854.Dfer_0812"/>
<dbReference type="Gene3D" id="1.10.10.60">
    <property type="entry name" value="Homeodomain-like"/>
    <property type="match status" value="2"/>
</dbReference>
<dbReference type="Gene3D" id="2.60.40.10">
    <property type="entry name" value="Immunoglobulins"/>
    <property type="match status" value="1"/>
</dbReference>
<dbReference type="Gene3D" id="3.30.565.10">
    <property type="entry name" value="Histidine kinase-like ATPase, C-terminal domain"/>
    <property type="match status" value="1"/>
</dbReference>
<dbReference type="SUPFAM" id="SSF50969">
    <property type="entry name" value="YVTN repeat-like/Quinoprotein amine dehydrogenase"/>
    <property type="match status" value="1"/>
</dbReference>
<dbReference type="KEGG" id="dfe:Dfer_0812"/>
<dbReference type="SUPFAM" id="SSF63829">
    <property type="entry name" value="Calcium-dependent phosphotriesterase"/>
    <property type="match status" value="2"/>
</dbReference>
<dbReference type="CDD" id="cd00063">
    <property type="entry name" value="FN3"/>
    <property type="match status" value="1"/>
</dbReference>
<evidence type="ECO:0000256" key="7">
    <source>
        <dbReference type="ARBA" id="ARBA00022840"/>
    </source>
</evidence>
<dbReference type="EC" id="2.7.13.3" evidence="2"/>
<dbReference type="CDD" id="cd17574">
    <property type="entry name" value="REC_OmpR"/>
    <property type="match status" value="1"/>
</dbReference>
<dbReference type="Proteomes" id="UP000002011">
    <property type="component" value="Chromosome"/>
</dbReference>
<feature type="domain" description="Histidine kinase" evidence="13">
    <location>
        <begin position="825"/>
        <end position="1047"/>
    </location>
</feature>
<dbReference type="FunFam" id="2.60.40.10:FF:000791">
    <property type="entry name" value="Two-component system sensor histidine kinase/response regulator"/>
    <property type="match status" value="1"/>
</dbReference>
<feature type="modified residue" description="4-aspartylphosphate" evidence="11">
    <location>
        <position position="1132"/>
    </location>
</feature>
<keyword evidence="9" id="KW-0805">Transcription regulation</keyword>
<dbReference type="HOGENOM" id="CLU_000445_28_1_10"/>
<evidence type="ECO:0000259" key="12">
    <source>
        <dbReference type="PROSITE" id="PS01124"/>
    </source>
</evidence>
<organism evidence="15 16">
    <name type="scientific">Dyadobacter fermentans (strain ATCC 700827 / DSM 18053 / CIP 107007 / KCTC 52180 / NS114)</name>
    <dbReference type="NCBI Taxonomy" id="471854"/>
    <lineage>
        <taxon>Bacteria</taxon>
        <taxon>Pseudomonadati</taxon>
        <taxon>Bacteroidota</taxon>
        <taxon>Cytophagia</taxon>
        <taxon>Cytophagales</taxon>
        <taxon>Spirosomataceae</taxon>
        <taxon>Dyadobacter</taxon>
    </lineage>
</organism>
<dbReference type="FunFam" id="3.30.565.10:FF:000037">
    <property type="entry name" value="Hybrid sensor histidine kinase/response regulator"/>
    <property type="match status" value="1"/>
</dbReference>
<dbReference type="PANTHER" id="PTHR43547">
    <property type="entry name" value="TWO-COMPONENT HISTIDINE KINASE"/>
    <property type="match status" value="1"/>
</dbReference>
<dbReference type="InterPro" id="IPR013783">
    <property type="entry name" value="Ig-like_fold"/>
</dbReference>
<evidence type="ECO:0000313" key="16">
    <source>
        <dbReference type="Proteomes" id="UP000002011"/>
    </source>
</evidence>
<dbReference type="eggNOG" id="COG0745">
    <property type="taxonomic scope" value="Bacteria"/>
</dbReference>
<dbReference type="CDD" id="cd00082">
    <property type="entry name" value="HisKA"/>
    <property type="match status" value="1"/>
</dbReference>
<evidence type="ECO:0000256" key="2">
    <source>
        <dbReference type="ARBA" id="ARBA00012438"/>
    </source>
</evidence>
<dbReference type="InterPro" id="IPR018060">
    <property type="entry name" value="HTH_AraC"/>
</dbReference>
<dbReference type="SUPFAM" id="SSF47384">
    <property type="entry name" value="Homodimeric domain of signal transducing histidine kinase"/>
    <property type="match status" value="1"/>
</dbReference>
<dbReference type="InterPro" id="IPR003661">
    <property type="entry name" value="HisK_dim/P_dom"/>
</dbReference>
<protein>
    <recommendedName>
        <fullName evidence="2">histidine kinase</fullName>
        <ecNumber evidence="2">2.7.13.3</ecNumber>
    </recommendedName>
</protein>
<dbReference type="PROSITE" id="PS50109">
    <property type="entry name" value="HIS_KIN"/>
    <property type="match status" value="1"/>
</dbReference>
<dbReference type="InterPro" id="IPR011044">
    <property type="entry name" value="Quino_amine_DH_bsu"/>
</dbReference>
<evidence type="ECO:0000259" key="13">
    <source>
        <dbReference type="PROSITE" id="PS50109"/>
    </source>
</evidence>
<dbReference type="InterPro" id="IPR004358">
    <property type="entry name" value="Sig_transdc_His_kin-like_C"/>
</dbReference>
<evidence type="ECO:0000313" key="15">
    <source>
        <dbReference type="EMBL" id="ACT92072.1"/>
    </source>
</evidence>
<accession>C6W299</accession>
<dbReference type="PROSITE" id="PS01124">
    <property type="entry name" value="HTH_ARAC_FAMILY_2"/>
    <property type="match status" value="1"/>
</dbReference>
<evidence type="ECO:0000256" key="10">
    <source>
        <dbReference type="ARBA" id="ARBA00023163"/>
    </source>
</evidence>
<keyword evidence="16" id="KW-1185">Reference proteome</keyword>
<dbReference type="Gene3D" id="1.10.287.130">
    <property type="match status" value="1"/>
</dbReference>
<dbReference type="PANTHER" id="PTHR43547:SF2">
    <property type="entry name" value="HYBRID SIGNAL TRANSDUCTION HISTIDINE KINASE C"/>
    <property type="match status" value="1"/>
</dbReference>
<keyword evidence="10" id="KW-0804">Transcription</keyword>
<evidence type="ECO:0000256" key="4">
    <source>
        <dbReference type="ARBA" id="ARBA00022679"/>
    </source>
</evidence>
<dbReference type="InterPro" id="IPR036890">
    <property type="entry name" value="HATPase_C_sf"/>
</dbReference>
<reference evidence="15 16" key="1">
    <citation type="journal article" date="2009" name="Stand. Genomic Sci.">
        <title>Complete genome sequence of Dyadobacter fermentans type strain (NS114).</title>
        <authorList>
            <person name="Lang E."/>
            <person name="Lapidus A."/>
            <person name="Chertkov O."/>
            <person name="Brettin T."/>
            <person name="Detter J.C."/>
            <person name="Han C."/>
            <person name="Copeland A."/>
            <person name="Glavina Del Rio T."/>
            <person name="Nolan M."/>
            <person name="Chen F."/>
            <person name="Lucas S."/>
            <person name="Tice H."/>
            <person name="Cheng J.F."/>
            <person name="Land M."/>
            <person name="Hauser L."/>
            <person name="Chang Y.J."/>
            <person name="Jeffries C.D."/>
            <person name="Kopitz M."/>
            <person name="Bruce D."/>
            <person name="Goodwin L."/>
            <person name="Pitluck S."/>
            <person name="Ovchinnikova G."/>
            <person name="Pati A."/>
            <person name="Ivanova N."/>
            <person name="Mavrommatis K."/>
            <person name="Chen A."/>
            <person name="Palaniappan K."/>
            <person name="Chain P."/>
            <person name="Bristow J."/>
            <person name="Eisen J.A."/>
            <person name="Markowitz V."/>
            <person name="Hugenholtz P."/>
            <person name="Goker M."/>
            <person name="Rohde M."/>
            <person name="Kyrpides N.C."/>
            <person name="Klenk H.P."/>
        </authorList>
    </citation>
    <scope>NUCLEOTIDE SEQUENCE [LARGE SCALE GENOMIC DNA]</scope>
    <source>
        <strain evidence="16">ATCC 700827 / DSM 18053 / CIP 107007 / KCTC 52180 / NS114</strain>
    </source>
</reference>
<feature type="domain" description="HTH araC/xylS-type" evidence="12">
    <location>
        <begin position="1232"/>
        <end position="1331"/>
    </location>
</feature>
<evidence type="ECO:0000259" key="14">
    <source>
        <dbReference type="PROSITE" id="PS50110"/>
    </source>
</evidence>
<dbReference type="InterPro" id="IPR003594">
    <property type="entry name" value="HATPase_dom"/>
</dbReference>
<dbReference type="InterPro" id="IPR009057">
    <property type="entry name" value="Homeodomain-like_sf"/>
</dbReference>
<gene>
    <name evidence="15" type="ordered locus">Dfer_0812</name>
</gene>
<dbReference type="InterPro" id="IPR001789">
    <property type="entry name" value="Sig_transdc_resp-reg_receiver"/>
</dbReference>
<dbReference type="GO" id="GO:0043565">
    <property type="term" value="F:sequence-specific DNA binding"/>
    <property type="evidence" value="ECO:0007669"/>
    <property type="project" value="InterPro"/>
</dbReference>
<comment type="catalytic activity">
    <reaction evidence="1">
        <text>ATP + protein L-histidine = ADP + protein N-phospho-L-histidine.</text>
        <dbReference type="EC" id="2.7.13.3"/>
    </reaction>
</comment>
<dbReference type="SMART" id="SM00448">
    <property type="entry name" value="REC"/>
    <property type="match status" value="1"/>
</dbReference>
<dbReference type="GO" id="GO:0005524">
    <property type="term" value="F:ATP binding"/>
    <property type="evidence" value="ECO:0007669"/>
    <property type="project" value="UniProtKB-KW"/>
</dbReference>
<proteinExistence type="predicted"/>
<evidence type="ECO:0000256" key="9">
    <source>
        <dbReference type="ARBA" id="ARBA00023015"/>
    </source>
</evidence>
<dbReference type="GO" id="GO:0003700">
    <property type="term" value="F:DNA-binding transcription factor activity"/>
    <property type="evidence" value="ECO:0007669"/>
    <property type="project" value="InterPro"/>
</dbReference>
<keyword evidence="4" id="KW-0808">Transferase</keyword>
<evidence type="ECO:0000256" key="5">
    <source>
        <dbReference type="ARBA" id="ARBA00022741"/>
    </source>
</evidence>
<dbReference type="FunFam" id="1.10.287.130:FF:000045">
    <property type="entry name" value="Two-component system sensor histidine kinase/response regulator"/>
    <property type="match status" value="1"/>
</dbReference>
<dbReference type="PRINTS" id="PR00344">
    <property type="entry name" value="BCTRLSENSOR"/>
</dbReference>
<dbReference type="SMART" id="SM00342">
    <property type="entry name" value="HTH_ARAC"/>
    <property type="match status" value="1"/>
</dbReference>
<dbReference type="PROSITE" id="PS50110">
    <property type="entry name" value="RESPONSE_REGULATORY"/>
    <property type="match status" value="1"/>
</dbReference>
<dbReference type="EMBL" id="CP001619">
    <property type="protein sequence ID" value="ACT92072.1"/>
    <property type="molecule type" value="Genomic_DNA"/>
</dbReference>
<dbReference type="Pfam" id="PF07494">
    <property type="entry name" value="Reg_prop"/>
    <property type="match status" value="3"/>
</dbReference>
<evidence type="ECO:0000256" key="1">
    <source>
        <dbReference type="ARBA" id="ARBA00000085"/>
    </source>
</evidence>
<keyword evidence="6 15" id="KW-0418">Kinase</keyword>
<evidence type="ECO:0000256" key="8">
    <source>
        <dbReference type="ARBA" id="ARBA00023012"/>
    </source>
</evidence>
<dbReference type="Gene3D" id="2.130.10.10">
    <property type="entry name" value="YVTN repeat-like/Quinoprotein amine dehydrogenase"/>
    <property type="match status" value="3"/>
</dbReference>
<dbReference type="SUPFAM" id="SSF52172">
    <property type="entry name" value="CheY-like"/>
    <property type="match status" value="1"/>
</dbReference>
<keyword evidence="5" id="KW-0547">Nucleotide-binding</keyword>
<dbReference type="InterPro" id="IPR011006">
    <property type="entry name" value="CheY-like_superfamily"/>
</dbReference>
<keyword evidence="8" id="KW-0902">Two-component regulatory system</keyword>
<dbReference type="SMART" id="SM00388">
    <property type="entry name" value="HisKA"/>
    <property type="match status" value="1"/>
</dbReference>
<dbReference type="Pfam" id="PF00072">
    <property type="entry name" value="Response_reg"/>
    <property type="match status" value="1"/>
</dbReference>
<dbReference type="InterPro" id="IPR011110">
    <property type="entry name" value="Reg_prop"/>
</dbReference>
<evidence type="ECO:0000256" key="3">
    <source>
        <dbReference type="ARBA" id="ARBA00022553"/>
    </source>
</evidence>
<dbReference type="InterPro" id="IPR015943">
    <property type="entry name" value="WD40/YVTN_repeat-like_dom_sf"/>
</dbReference>
<dbReference type="InterPro" id="IPR036097">
    <property type="entry name" value="HisK_dim/P_sf"/>
</dbReference>
<keyword evidence="3 11" id="KW-0597">Phosphoprotein</keyword>
<dbReference type="Pfam" id="PF00512">
    <property type="entry name" value="HisKA"/>
    <property type="match status" value="1"/>
</dbReference>
<dbReference type="eggNOG" id="COG3292">
    <property type="taxonomic scope" value="Bacteria"/>
</dbReference>
<dbReference type="Pfam" id="PF07495">
    <property type="entry name" value="Y_Y_Y"/>
    <property type="match status" value="1"/>
</dbReference>